<reference evidence="1" key="1">
    <citation type="journal article" date="2012" name="Proc. Natl. Acad. Sci. U.S.A.">
        <title>Antigenic diversity is generated by distinct evolutionary mechanisms in African trypanosome species.</title>
        <authorList>
            <person name="Jackson A.P."/>
            <person name="Berry A."/>
            <person name="Aslett M."/>
            <person name="Allison H.C."/>
            <person name="Burton P."/>
            <person name="Vavrova-Anderson J."/>
            <person name="Brown R."/>
            <person name="Browne H."/>
            <person name="Corton N."/>
            <person name="Hauser H."/>
            <person name="Gamble J."/>
            <person name="Gilderthorp R."/>
            <person name="Marcello L."/>
            <person name="McQuillan J."/>
            <person name="Otto T.D."/>
            <person name="Quail M.A."/>
            <person name="Sanders M.J."/>
            <person name="van Tonder A."/>
            <person name="Ginger M.L."/>
            <person name="Field M.C."/>
            <person name="Barry J.D."/>
            <person name="Hertz-Fowler C."/>
            <person name="Berriman M."/>
        </authorList>
    </citation>
    <scope>NUCLEOTIDE SEQUENCE</scope>
    <source>
        <strain evidence="1">Y486</strain>
    </source>
</reference>
<accession>G0TZ43</accession>
<sequence length="138" mass="15776">MKWPFKSNPPLPSPLAHKICTNICTDEVLGIRRKPNSDKNWHSENPDIRQLKRFEGCGGDVAPIYAYRNNQKSSSHLLRRSPWGVDSLTYRSLFPIASSSSSSPLSSSLFLPIPLVSLSSLFPKLPLYYYYHYFCPQR</sequence>
<name>G0TZ43_TRYVY</name>
<protein>
    <submittedName>
        <fullName evidence="1">Uncharacterized protein</fullName>
    </submittedName>
</protein>
<evidence type="ECO:0000313" key="1">
    <source>
        <dbReference type="EMBL" id="CCC49246.1"/>
    </source>
</evidence>
<proteinExistence type="predicted"/>
<dbReference type="EMBL" id="HE573023">
    <property type="protein sequence ID" value="CCC49246.1"/>
    <property type="molecule type" value="Genomic_DNA"/>
</dbReference>
<gene>
    <name evidence="1" type="ORF">TVY486_0705700</name>
</gene>
<organism evidence="1">
    <name type="scientific">Trypanosoma vivax (strain Y486)</name>
    <dbReference type="NCBI Taxonomy" id="1055687"/>
    <lineage>
        <taxon>Eukaryota</taxon>
        <taxon>Discoba</taxon>
        <taxon>Euglenozoa</taxon>
        <taxon>Kinetoplastea</taxon>
        <taxon>Metakinetoplastina</taxon>
        <taxon>Trypanosomatida</taxon>
        <taxon>Trypanosomatidae</taxon>
        <taxon>Trypanosoma</taxon>
        <taxon>Duttonella</taxon>
    </lineage>
</organism>
<dbReference type="AlphaFoldDB" id="G0TZ43"/>